<evidence type="ECO:0000313" key="2">
    <source>
        <dbReference type="EMBL" id="KAF8430563.1"/>
    </source>
</evidence>
<evidence type="ECO:0000313" key="3">
    <source>
        <dbReference type="Proteomes" id="UP001194468"/>
    </source>
</evidence>
<sequence>MAPTRTWHSGPAEAVSITPIDSVSISDLSQTHKWTESDGDGDRRTNDGDKRRRRQPDVDDRQTDRQTDTSDGGRGETETIDYGTIDLHASDDINFALRHLLYGVWPSAGGVGKSSAVVWLSIETSCPKDTIKTRTNVSTLRTPSQTIVWANPNSEQAGCQLSTICWNSAVSTMAGSFGSRPEVNSLQKVEYPEIEIDRGSAIWSYNIADVKLQAPVSCIAEEHQMLTSQVPSDRIIVTEFKWKPDIRGRFTEDRDRLS</sequence>
<feature type="region of interest" description="Disordered" evidence="1">
    <location>
        <begin position="1"/>
        <end position="79"/>
    </location>
</feature>
<reference evidence="2" key="2">
    <citation type="journal article" date="2020" name="Nat. Commun.">
        <title>Large-scale genome sequencing of mycorrhizal fungi provides insights into the early evolution of symbiotic traits.</title>
        <authorList>
            <person name="Miyauchi S."/>
            <person name="Kiss E."/>
            <person name="Kuo A."/>
            <person name="Drula E."/>
            <person name="Kohler A."/>
            <person name="Sanchez-Garcia M."/>
            <person name="Morin E."/>
            <person name="Andreopoulos B."/>
            <person name="Barry K.W."/>
            <person name="Bonito G."/>
            <person name="Buee M."/>
            <person name="Carver A."/>
            <person name="Chen C."/>
            <person name="Cichocki N."/>
            <person name="Clum A."/>
            <person name="Culley D."/>
            <person name="Crous P.W."/>
            <person name="Fauchery L."/>
            <person name="Girlanda M."/>
            <person name="Hayes R.D."/>
            <person name="Keri Z."/>
            <person name="LaButti K."/>
            <person name="Lipzen A."/>
            <person name="Lombard V."/>
            <person name="Magnuson J."/>
            <person name="Maillard F."/>
            <person name="Murat C."/>
            <person name="Nolan M."/>
            <person name="Ohm R.A."/>
            <person name="Pangilinan J."/>
            <person name="Pereira M.F."/>
            <person name="Perotto S."/>
            <person name="Peter M."/>
            <person name="Pfister S."/>
            <person name="Riley R."/>
            <person name="Sitrit Y."/>
            <person name="Stielow J.B."/>
            <person name="Szollosi G."/>
            <person name="Zifcakova L."/>
            <person name="Stursova M."/>
            <person name="Spatafora J.W."/>
            <person name="Tedersoo L."/>
            <person name="Vaario L.M."/>
            <person name="Yamada A."/>
            <person name="Yan M."/>
            <person name="Wang P."/>
            <person name="Xu J."/>
            <person name="Bruns T."/>
            <person name="Baldrian P."/>
            <person name="Vilgalys R."/>
            <person name="Dunand C."/>
            <person name="Henrissat B."/>
            <person name="Grigoriev I.V."/>
            <person name="Hibbett D."/>
            <person name="Nagy L.G."/>
            <person name="Martin F.M."/>
        </authorList>
    </citation>
    <scope>NUCLEOTIDE SEQUENCE</scope>
    <source>
        <strain evidence="2">BED1</strain>
    </source>
</reference>
<feature type="compositionally biased region" description="Basic and acidic residues" evidence="1">
    <location>
        <begin position="33"/>
        <end position="77"/>
    </location>
</feature>
<accession>A0AAD4BHX4</accession>
<dbReference type="EMBL" id="WHUW01000061">
    <property type="protein sequence ID" value="KAF8430563.1"/>
    <property type="molecule type" value="Genomic_DNA"/>
</dbReference>
<proteinExistence type="predicted"/>
<gene>
    <name evidence="2" type="ORF">L210DRAFT_3508311</name>
</gene>
<dbReference type="Proteomes" id="UP001194468">
    <property type="component" value="Unassembled WGS sequence"/>
</dbReference>
<organism evidence="2 3">
    <name type="scientific">Boletus edulis BED1</name>
    <dbReference type="NCBI Taxonomy" id="1328754"/>
    <lineage>
        <taxon>Eukaryota</taxon>
        <taxon>Fungi</taxon>
        <taxon>Dikarya</taxon>
        <taxon>Basidiomycota</taxon>
        <taxon>Agaricomycotina</taxon>
        <taxon>Agaricomycetes</taxon>
        <taxon>Agaricomycetidae</taxon>
        <taxon>Boletales</taxon>
        <taxon>Boletineae</taxon>
        <taxon>Boletaceae</taxon>
        <taxon>Boletoideae</taxon>
        <taxon>Boletus</taxon>
    </lineage>
</organism>
<comment type="caution">
    <text evidence="2">The sequence shown here is derived from an EMBL/GenBank/DDBJ whole genome shotgun (WGS) entry which is preliminary data.</text>
</comment>
<protein>
    <submittedName>
        <fullName evidence="2">Uncharacterized protein</fullName>
    </submittedName>
</protein>
<reference evidence="2" key="1">
    <citation type="submission" date="2019-10" db="EMBL/GenBank/DDBJ databases">
        <authorList>
            <consortium name="DOE Joint Genome Institute"/>
            <person name="Kuo A."/>
            <person name="Miyauchi S."/>
            <person name="Kiss E."/>
            <person name="Drula E."/>
            <person name="Kohler A."/>
            <person name="Sanchez-Garcia M."/>
            <person name="Andreopoulos B."/>
            <person name="Barry K.W."/>
            <person name="Bonito G."/>
            <person name="Buee M."/>
            <person name="Carver A."/>
            <person name="Chen C."/>
            <person name="Cichocki N."/>
            <person name="Clum A."/>
            <person name="Culley D."/>
            <person name="Crous P.W."/>
            <person name="Fauchery L."/>
            <person name="Girlanda M."/>
            <person name="Hayes R."/>
            <person name="Keri Z."/>
            <person name="LaButti K."/>
            <person name="Lipzen A."/>
            <person name="Lombard V."/>
            <person name="Magnuson J."/>
            <person name="Maillard F."/>
            <person name="Morin E."/>
            <person name="Murat C."/>
            <person name="Nolan M."/>
            <person name="Ohm R."/>
            <person name="Pangilinan J."/>
            <person name="Pereira M."/>
            <person name="Perotto S."/>
            <person name="Peter M."/>
            <person name="Riley R."/>
            <person name="Sitrit Y."/>
            <person name="Stielow B."/>
            <person name="Szollosi G."/>
            <person name="Zifcakova L."/>
            <person name="Stursova M."/>
            <person name="Spatafora J.W."/>
            <person name="Tedersoo L."/>
            <person name="Vaario L.-M."/>
            <person name="Yamada A."/>
            <person name="Yan M."/>
            <person name="Wang P."/>
            <person name="Xu J."/>
            <person name="Bruns T."/>
            <person name="Baldrian P."/>
            <person name="Vilgalys R."/>
            <person name="Henrissat B."/>
            <person name="Grigoriev I.V."/>
            <person name="Hibbett D."/>
            <person name="Nagy L.G."/>
            <person name="Martin F.M."/>
        </authorList>
    </citation>
    <scope>NUCLEOTIDE SEQUENCE</scope>
    <source>
        <strain evidence="2">BED1</strain>
    </source>
</reference>
<evidence type="ECO:0000256" key="1">
    <source>
        <dbReference type="SAM" id="MobiDB-lite"/>
    </source>
</evidence>
<name>A0AAD4BHX4_BOLED</name>
<feature type="compositionally biased region" description="Polar residues" evidence="1">
    <location>
        <begin position="19"/>
        <end position="32"/>
    </location>
</feature>
<dbReference type="AlphaFoldDB" id="A0AAD4BHX4"/>
<keyword evidence="3" id="KW-1185">Reference proteome</keyword>